<organism evidence="1">
    <name type="scientific">marine sediment metagenome</name>
    <dbReference type="NCBI Taxonomy" id="412755"/>
    <lineage>
        <taxon>unclassified sequences</taxon>
        <taxon>metagenomes</taxon>
        <taxon>ecological metagenomes</taxon>
    </lineage>
</organism>
<gene>
    <name evidence="1" type="ORF">LCGC14_2000310</name>
</gene>
<accession>A0A0F9F3B2</accession>
<proteinExistence type="predicted"/>
<sequence>MIKVKEVAWLAGLLEGEGYFGLNNGKYPVIKLGMTDGDIVAKVSTLMNSRVRRRKNMYITQVNGVHAVEWMMTLYVFFGKRRREVVASVIKFWESYTFSRGRTTTKCHPDRPVHALDLCKPCYDIEYKKKRKLERQVQWKLCH</sequence>
<evidence type="ECO:0008006" key="2">
    <source>
        <dbReference type="Google" id="ProtNLM"/>
    </source>
</evidence>
<evidence type="ECO:0000313" key="1">
    <source>
        <dbReference type="EMBL" id="KKL80884.1"/>
    </source>
</evidence>
<protein>
    <recommendedName>
        <fullName evidence="2">Homing endonuclease LAGLIDADG domain-containing protein</fullName>
    </recommendedName>
</protein>
<dbReference type="EMBL" id="LAZR01022724">
    <property type="protein sequence ID" value="KKL80884.1"/>
    <property type="molecule type" value="Genomic_DNA"/>
</dbReference>
<name>A0A0F9F3B2_9ZZZZ</name>
<comment type="caution">
    <text evidence="1">The sequence shown here is derived from an EMBL/GenBank/DDBJ whole genome shotgun (WGS) entry which is preliminary data.</text>
</comment>
<reference evidence="1" key="1">
    <citation type="journal article" date="2015" name="Nature">
        <title>Complex archaea that bridge the gap between prokaryotes and eukaryotes.</title>
        <authorList>
            <person name="Spang A."/>
            <person name="Saw J.H."/>
            <person name="Jorgensen S.L."/>
            <person name="Zaremba-Niedzwiedzka K."/>
            <person name="Martijn J."/>
            <person name="Lind A.E."/>
            <person name="van Eijk R."/>
            <person name="Schleper C."/>
            <person name="Guy L."/>
            <person name="Ettema T.J."/>
        </authorList>
    </citation>
    <scope>NUCLEOTIDE SEQUENCE</scope>
</reference>
<dbReference type="SUPFAM" id="SSF55608">
    <property type="entry name" value="Homing endonucleases"/>
    <property type="match status" value="1"/>
</dbReference>
<dbReference type="InterPro" id="IPR027434">
    <property type="entry name" value="Homing_endonucl"/>
</dbReference>
<dbReference type="AlphaFoldDB" id="A0A0F9F3B2"/>